<sequence length="417" mass="46577">MVFAVRCTPRVDPYLVQQFMVALDSALIRVSNSAHMLERGELEAHVPDVGHGSLMAKLPQRGGAQVPRQHFVSVVGTELEDLDTEHCVLKCGELLQMVMNVEGDRAEAACRERLNAQRAEHDMFCLDLRARFDVQKAELARVNDDLRKEIARLNLELEDAARTAAEAHAKIVEANEKAEDYRRKWVEAQDDKFNKERAALERENYATRLLAQRREIDELERVAKGHAEEKQLLENEIQHLNERIRLIKLKKNTSFVAMCASDVFCGQFDDDGDLLDKHGLAPEEYDPKLRGVKNGDGYEQSELNGVSEFVNRAIDGGFQEELMPKAMRKPKEASMTDPAPAPPRDAPASSGREAPLGRVDENFPPEPAGPSASAFLEEMLPPPVEPLRPGPTKHEQSARGRLFGGVSDDDNSTVTTQ</sequence>
<keyword evidence="1" id="KW-0175">Coiled coil</keyword>
<dbReference type="EMBL" id="JBBJCI010000023">
    <property type="protein sequence ID" value="KAK7254580.1"/>
    <property type="molecule type" value="Genomic_DNA"/>
</dbReference>
<accession>A0ABR1GF07</accession>
<dbReference type="Proteomes" id="UP001363151">
    <property type="component" value="Unassembled WGS sequence"/>
</dbReference>
<evidence type="ECO:0000313" key="3">
    <source>
        <dbReference type="EMBL" id="KAK7254580.1"/>
    </source>
</evidence>
<feature type="coiled-coil region" evidence="1">
    <location>
        <begin position="136"/>
        <end position="250"/>
    </location>
</feature>
<gene>
    <name evidence="3" type="ORF">SO694_00010136</name>
</gene>
<reference evidence="3 4" key="1">
    <citation type="submission" date="2024-03" db="EMBL/GenBank/DDBJ databases">
        <title>Aureococcus anophagefferens CCMP1851 and Kratosvirus quantuckense: Draft genome of a second virus-susceptible host strain in the model system.</title>
        <authorList>
            <person name="Chase E."/>
            <person name="Truchon A.R."/>
            <person name="Schepens W."/>
            <person name="Wilhelm S.W."/>
        </authorList>
    </citation>
    <scope>NUCLEOTIDE SEQUENCE [LARGE SCALE GENOMIC DNA]</scope>
    <source>
        <strain evidence="3 4">CCMP1851</strain>
    </source>
</reference>
<name>A0ABR1GF07_AURAN</name>
<evidence type="ECO:0000256" key="2">
    <source>
        <dbReference type="SAM" id="MobiDB-lite"/>
    </source>
</evidence>
<feature type="compositionally biased region" description="Pro residues" evidence="2">
    <location>
        <begin position="380"/>
        <end position="389"/>
    </location>
</feature>
<organism evidence="3 4">
    <name type="scientific">Aureococcus anophagefferens</name>
    <name type="common">Harmful bloom alga</name>
    <dbReference type="NCBI Taxonomy" id="44056"/>
    <lineage>
        <taxon>Eukaryota</taxon>
        <taxon>Sar</taxon>
        <taxon>Stramenopiles</taxon>
        <taxon>Ochrophyta</taxon>
        <taxon>Pelagophyceae</taxon>
        <taxon>Pelagomonadales</taxon>
        <taxon>Pelagomonadaceae</taxon>
        <taxon>Aureococcus</taxon>
    </lineage>
</organism>
<proteinExistence type="predicted"/>
<protein>
    <submittedName>
        <fullName evidence="3">Uncharacterized protein</fullName>
    </submittedName>
</protein>
<feature type="region of interest" description="Disordered" evidence="2">
    <location>
        <begin position="327"/>
        <end position="417"/>
    </location>
</feature>
<evidence type="ECO:0000313" key="4">
    <source>
        <dbReference type="Proteomes" id="UP001363151"/>
    </source>
</evidence>
<evidence type="ECO:0000256" key="1">
    <source>
        <dbReference type="SAM" id="Coils"/>
    </source>
</evidence>
<comment type="caution">
    <text evidence="3">The sequence shown here is derived from an EMBL/GenBank/DDBJ whole genome shotgun (WGS) entry which is preliminary data.</text>
</comment>
<keyword evidence="4" id="KW-1185">Reference proteome</keyword>